<accession>A0AAJ0MTP9</accession>
<keyword evidence="2" id="KW-1185">Reference proteome</keyword>
<reference evidence="1 2" key="1">
    <citation type="journal article" date="2023" name="Mol. Phylogenet. Evol.">
        <title>Genome-scale phylogeny and comparative genomics of the fungal order Sordariales.</title>
        <authorList>
            <person name="Hensen N."/>
            <person name="Bonometti L."/>
            <person name="Westerberg I."/>
            <person name="Brannstrom I.O."/>
            <person name="Guillou S."/>
            <person name="Cros-Aarteil S."/>
            <person name="Calhoun S."/>
            <person name="Haridas S."/>
            <person name="Kuo A."/>
            <person name="Mondo S."/>
            <person name="Pangilinan J."/>
            <person name="Riley R."/>
            <person name="LaButti K."/>
            <person name="Andreopoulos B."/>
            <person name="Lipzen A."/>
            <person name="Chen C."/>
            <person name="Yan M."/>
            <person name="Daum C."/>
            <person name="Ng V."/>
            <person name="Clum A."/>
            <person name="Steindorff A."/>
            <person name="Ohm R.A."/>
            <person name="Martin F."/>
            <person name="Silar P."/>
            <person name="Natvig D.O."/>
            <person name="Lalanne C."/>
            <person name="Gautier V."/>
            <person name="Ament-Velasquez S.L."/>
            <person name="Kruys A."/>
            <person name="Hutchinson M.I."/>
            <person name="Powell A.J."/>
            <person name="Barry K."/>
            <person name="Miller A.N."/>
            <person name="Grigoriev I.V."/>
            <person name="Debuchy R."/>
            <person name="Gladieux P."/>
            <person name="Hiltunen Thoren M."/>
            <person name="Johannesson H."/>
        </authorList>
    </citation>
    <scope>NUCLEOTIDE SEQUENCE [LARGE SCALE GENOMIC DNA]</scope>
    <source>
        <strain evidence="1 2">FGSC 10403</strain>
    </source>
</reference>
<protein>
    <submittedName>
        <fullName evidence="1">Uncharacterized protein</fullName>
    </submittedName>
</protein>
<dbReference type="GeneID" id="87875677"/>
<dbReference type="RefSeq" id="XP_062695055.1">
    <property type="nucleotide sequence ID" value="XM_062838055.1"/>
</dbReference>
<dbReference type="EMBL" id="JAULSX010000002">
    <property type="protein sequence ID" value="KAK3496791.1"/>
    <property type="molecule type" value="Genomic_DNA"/>
</dbReference>
<organism evidence="1 2">
    <name type="scientific">Neurospora hispaniola</name>
    <dbReference type="NCBI Taxonomy" id="588809"/>
    <lineage>
        <taxon>Eukaryota</taxon>
        <taxon>Fungi</taxon>
        <taxon>Dikarya</taxon>
        <taxon>Ascomycota</taxon>
        <taxon>Pezizomycotina</taxon>
        <taxon>Sordariomycetes</taxon>
        <taxon>Sordariomycetidae</taxon>
        <taxon>Sordariales</taxon>
        <taxon>Sordariaceae</taxon>
        <taxon>Neurospora</taxon>
    </lineage>
</organism>
<dbReference type="AlphaFoldDB" id="A0AAJ0MTP9"/>
<gene>
    <name evidence="1" type="ORF">B0T23DRAFT_393117</name>
</gene>
<comment type="caution">
    <text evidence="1">The sequence shown here is derived from an EMBL/GenBank/DDBJ whole genome shotgun (WGS) entry which is preliminary data.</text>
</comment>
<proteinExistence type="predicted"/>
<name>A0AAJ0MTP9_9PEZI</name>
<sequence>MKHLPAARGISGLKEFSVSFIFIFWFKKCIASCSGKARPASTSLGVHIPSFAQPNVTPVQHDDDTWPLCPFIDRHAPQPLLLILASQWTDAIRPAVIAWRWR</sequence>
<evidence type="ECO:0000313" key="2">
    <source>
        <dbReference type="Proteomes" id="UP001285908"/>
    </source>
</evidence>
<evidence type="ECO:0000313" key="1">
    <source>
        <dbReference type="EMBL" id="KAK3496791.1"/>
    </source>
</evidence>
<dbReference type="Proteomes" id="UP001285908">
    <property type="component" value="Unassembled WGS sequence"/>
</dbReference>